<sequence length="86" mass="9834">MKTVSCYCSPWKLAANVKLRKSLSTLQTEMEYFTAVIYIGCSPNLALCDFYLFPKIKEKLRGKHFMDAEEAMAAFQNAVEETPKDE</sequence>
<dbReference type="Gene3D" id="3.30.420.10">
    <property type="entry name" value="Ribonuclease H-like superfamily/Ribonuclease H"/>
    <property type="match status" value="1"/>
</dbReference>
<dbReference type="InterPro" id="IPR036397">
    <property type="entry name" value="RNaseH_sf"/>
</dbReference>
<dbReference type="Proteomes" id="UP001314205">
    <property type="component" value="Unassembled WGS sequence"/>
</dbReference>
<comment type="caution">
    <text evidence="2">The sequence shown here is derived from an EMBL/GenBank/DDBJ whole genome shotgun (WGS) entry which is preliminary data.</text>
</comment>
<keyword evidence="1" id="KW-1133">Transmembrane helix</keyword>
<dbReference type="AlphaFoldDB" id="A0AAV1LCU3"/>
<keyword evidence="1" id="KW-0812">Transmembrane</keyword>
<keyword evidence="1" id="KW-0472">Membrane</keyword>
<feature type="transmembrane region" description="Helical" evidence="1">
    <location>
        <begin position="32"/>
        <end position="53"/>
    </location>
</feature>
<gene>
    <name evidence="2" type="ORF">PARMNEM_LOCUS13103</name>
</gene>
<protein>
    <submittedName>
        <fullName evidence="2">Uncharacterized protein</fullName>
    </submittedName>
</protein>
<evidence type="ECO:0000313" key="3">
    <source>
        <dbReference type="Proteomes" id="UP001314205"/>
    </source>
</evidence>
<organism evidence="2 3">
    <name type="scientific">Parnassius mnemosyne</name>
    <name type="common">clouded apollo</name>
    <dbReference type="NCBI Taxonomy" id="213953"/>
    <lineage>
        <taxon>Eukaryota</taxon>
        <taxon>Metazoa</taxon>
        <taxon>Ecdysozoa</taxon>
        <taxon>Arthropoda</taxon>
        <taxon>Hexapoda</taxon>
        <taxon>Insecta</taxon>
        <taxon>Pterygota</taxon>
        <taxon>Neoptera</taxon>
        <taxon>Endopterygota</taxon>
        <taxon>Lepidoptera</taxon>
        <taxon>Glossata</taxon>
        <taxon>Ditrysia</taxon>
        <taxon>Papilionoidea</taxon>
        <taxon>Papilionidae</taxon>
        <taxon>Parnassiinae</taxon>
        <taxon>Parnassini</taxon>
        <taxon>Parnassius</taxon>
        <taxon>Driopa</taxon>
    </lineage>
</organism>
<evidence type="ECO:0000313" key="2">
    <source>
        <dbReference type="EMBL" id="CAK1593306.1"/>
    </source>
</evidence>
<accession>A0AAV1LCU3</accession>
<proteinExistence type="predicted"/>
<keyword evidence="3" id="KW-1185">Reference proteome</keyword>
<dbReference type="GO" id="GO:0003676">
    <property type="term" value="F:nucleic acid binding"/>
    <property type="evidence" value="ECO:0007669"/>
    <property type="project" value="InterPro"/>
</dbReference>
<name>A0AAV1LCU3_9NEOP</name>
<reference evidence="2 3" key="1">
    <citation type="submission" date="2023-11" db="EMBL/GenBank/DDBJ databases">
        <authorList>
            <person name="Hedman E."/>
            <person name="Englund M."/>
            <person name="Stromberg M."/>
            <person name="Nyberg Akerstrom W."/>
            <person name="Nylinder S."/>
            <person name="Jareborg N."/>
            <person name="Kallberg Y."/>
            <person name="Kronander E."/>
        </authorList>
    </citation>
    <scope>NUCLEOTIDE SEQUENCE [LARGE SCALE GENOMIC DNA]</scope>
</reference>
<dbReference type="EMBL" id="CAVLGL010000088">
    <property type="protein sequence ID" value="CAK1593306.1"/>
    <property type="molecule type" value="Genomic_DNA"/>
</dbReference>
<evidence type="ECO:0000256" key="1">
    <source>
        <dbReference type="SAM" id="Phobius"/>
    </source>
</evidence>